<evidence type="ECO:0000256" key="4">
    <source>
        <dbReference type="ARBA" id="ARBA00022692"/>
    </source>
</evidence>
<accession>A0A1B8G8X5</accession>
<dbReference type="STRING" id="342668.A0A1B8G8X5"/>
<feature type="domain" description="ABC transporter" evidence="11">
    <location>
        <begin position="43"/>
        <end position="289"/>
    </location>
</feature>
<evidence type="ECO:0000256" key="9">
    <source>
        <dbReference type="SAM" id="MobiDB-lite"/>
    </source>
</evidence>
<proteinExistence type="inferred from homology"/>
<comment type="similarity">
    <text evidence="2">Belongs to the ABC transporter superfamily. ABCG family. Eye pigment precursor importer (TC 3.A.1.204) subfamily.</text>
</comment>
<gene>
    <name evidence="12" type="ORF">VE01_09543</name>
</gene>
<dbReference type="GO" id="GO:0016887">
    <property type="term" value="F:ATP hydrolysis activity"/>
    <property type="evidence" value="ECO:0007669"/>
    <property type="project" value="InterPro"/>
</dbReference>
<feature type="transmembrane region" description="Helical" evidence="10">
    <location>
        <begin position="487"/>
        <end position="512"/>
    </location>
</feature>
<dbReference type="SUPFAM" id="SSF52540">
    <property type="entry name" value="P-loop containing nucleoside triphosphate hydrolases"/>
    <property type="match status" value="1"/>
</dbReference>
<dbReference type="InterPro" id="IPR017871">
    <property type="entry name" value="ABC_transporter-like_CS"/>
</dbReference>
<dbReference type="AlphaFoldDB" id="A0A1B8G8X5"/>
<evidence type="ECO:0000256" key="5">
    <source>
        <dbReference type="ARBA" id="ARBA00022741"/>
    </source>
</evidence>
<dbReference type="CDD" id="cd03213">
    <property type="entry name" value="ABCG_EPDR"/>
    <property type="match status" value="1"/>
</dbReference>
<dbReference type="Proteomes" id="UP000091956">
    <property type="component" value="Unassembled WGS sequence"/>
</dbReference>
<evidence type="ECO:0000256" key="10">
    <source>
        <dbReference type="SAM" id="Phobius"/>
    </source>
</evidence>
<name>A0A1B8G8X5_9PEZI</name>
<feature type="region of interest" description="Disordered" evidence="9">
    <location>
        <begin position="1"/>
        <end position="28"/>
    </location>
</feature>
<feature type="transmembrane region" description="Helical" evidence="10">
    <location>
        <begin position="412"/>
        <end position="431"/>
    </location>
</feature>
<keyword evidence="7 10" id="KW-1133">Transmembrane helix</keyword>
<keyword evidence="5" id="KW-0547">Nucleotide-binding</keyword>
<keyword evidence="3" id="KW-0813">Transport</keyword>
<evidence type="ECO:0000256" key="6">
    <source>
        <dbReference type="ARBA" id="ARBA00022840"/>
    </source>
</evidence>
<dbReference type="InterPro" id="IPR027417">
    <property type="entry name" value="P-loop_NTPase"/>
</dbReference>
<sequence>MPGRRSNPSMELKRGVAPDAFSSDSERGFEHNAQLKNTTVKHFIWQDVTVTVQDRATKQPKEILENVDGVVLAGEMCALMGPSGSGKTTLLNFLARRDNPGADATGIASVNGDALSLNEFRKMSTYVEQEDALIGSLTVRETMNFAARLSNPGLTKKDRIMRINGLIDSFGLRKQEDTIIGTPIRQGISGGQKRRVSVASQLITAPKILFLDEPTSGLDSAASFEVVSFIRTLAKQNNLIVIASIHQPSTQTFSLFDKLLLLSAGKPHYFGAVDDVVPYYMEIDHPVPLHMNPAEHALELTNKDFGSDPVEAEEELSKLQTAWSSSPRAEAISSQVTSHLITAGEGKTHNSKTSSHANFVAVTVTLVHRSFIKSYRDVVAYGIRLAMYSCLAIMSGTVWLRLSPAQTSIQPFINAIFFGASFLSFMAVAYVPSFLEDRLTFIKERSNGLYGAAAFTLANFIIGLPYLFGIALIFTCISYWLTGFHNTAPAFFTFVMWVFLDMVAAESLVVLMSSIFPNFVVALALTAFVNGLWMCVGGFLIPTPLLNVFWKYVFHYIDYQAYVFQGLLVNEFADRTYNCDQNCHCMYTTELADQCMISGKGVLATFGMHTGQTGTWVGILIGIVAFYRLLGWAVLAVKR</sequence>
<feature type="transmembrane region" description="Helical" evidence="10">
    <location>
        <begin position="378"/>
        <end position="400"/>
    </location>
</feature>
<feature type="transmembrane region" description="Helical" evidence="10">
    <location>
        <begin position="452"/>
        <end position="481"/>
    </location>
</feature>
<dbReference type="GO" id="GO:0140359">
    <property type="term" value="F:ABC-type transporter activity"/>
    <property type="evidence" value="ECO:0007669"/>
    <property type="project" value="InterPro"/>
</dbReference>
<dbReference type="PANTHER" id="PTHR48042:SF11">
    <property type="entry name" value="ABC TRANSPORTER G FAMILY MEMBER 11"/>
    <property type="match status" value="1"/>
</dbReference>
<evidence type="ECO:0000313" key="13">
    <source>
        <dbReference type="Proteomes" id="UP000091956"/>
    </source>
</evidence>
<dbReference type="Pfam" id="PF01061">
    <property type="entry name" value="ABC2_membrane"/>
    <property type="match status" value="1"/>
</dbReference>
<keyword evidence="6" id="KW-0067">ATP-binding</keyword>
<evidence type="ECO:0000256" key="1">
    <source>
        <dbReference type="ARBA" id="ARBA00004141"/>
    </source>
</evidence>
<dbReference type="GO" id="GO:0005524">
    <property type="term" value="F:ATP binding"/>
    <property type="evidence" value="ECO:0007669"/>
    <property type="project" value="UniProtKB-KW"/>
</dbReference>
<dbReference type="RefSeq" id="XP_018126022.1">
    <property type="nucleotide sequence ID" value="XM_018278956.2"/>
</dbReference>
<keyword evidence="8 10" id="KW-0472">Membrane</keyword>
<evidence type="ECO:0000313" key="12">
    <source>
        <dbReference type="EMBL" id="OBT92289.1"/>
    </source>
</evidence>
<dbReference type="Gene3D" id="3.40.50.300">
    <property type="entry name" value="P-loop containing nucleotide triphosphate hydrolases"/>
    <property type="match status" value="1"/>
</dbReference>
<dbReference type="GeneID" id="28842929"/>
<dbReference type="InterPro" id="IPR013525">
    <property type="entry name" value="ABC2_TM"/>
</dbReference>
<dbReference type="InterPro" id="IPR003593">
    <property type="entry name" value="AAA+_ATPase"/>
</dbReference>
<feature type="transmembrane region" description="Helical" evidence="10">
    <location>
        <begin position="519"/>
        <end position="541"/>
    </location>
</feature>
<comment type="subcellular location">
    <subcellularLocation>
        <location evidence="1">Membrane</location>
        <topology evidence="1">Multi-pass membrane protein</topology>
    </subcellularLocation>
</comment>
<dbReference type="SMART" id="SM00382">
    <property type="entry name" value="AAA"/>
    <property type="match status" value="1"/>
</dbReference>
<reference evidence="12 13" key="1">
    <citation type="submission" date="2016-03" db="EMBL/GenBank/DDBJ databases">
        <title>Comparative genomics of Pseudogymnoascus destructans, the fungus causing white-nose syndrome of bats.</title>
        <authorList>
            <person name="Palmer J.M."/>
            <person name="Drees K.P."/>
            <person name="Foster J.T."/>
            <person name="Lindner D.L."/>
        </authorList>
    </citation>
    <scope>NUCLEOTIDE SEQUENCE [LARGE SCALE GENOMIC DNA]</scope>
    <source>
        <strain evidence="12 13">UAMH 10579</strain>
    </source>
</reference>
<evidence type="ECO:0000256" key="7">
    <source>
        <dbReference type="ARBA" id="ARBA00022989"/>
    </source>
</evidence>
<dbReference type="InterPro" id="IPR003439">
    <property type="entry name" value="ABC_transporter-like_ATP-bd"/>
</dbReference>
<keyword evidence="13" id="KW-1185">Reference proteome</keyword>
<dbReference type="GO" id="GO:0016020">
    <property type="term" value="C:membrane"/>
    <property type="evidence" value="ECO:0007669"/>
    <property type="project" value="UniProtKB-SubCell"/>
</dbReference>
<dbReference type="EMBL" id="KV460270">
    <property type="protein sequence ID" value="OBT92289.1"/>
    <property type="molecule type" value="Genomic_DNA"/>
</dbReference>
<evidence type="ECO:0000256" key="2">
    <source>
        <dbReference type="ARBA" id="ARBA00005814"/>
    </source>
</evidence>
<dbReference type="Pfam" id="PF00005">
    <property type="entry name" value="ABC_tran"/>
    <property type="match status" value="1"/>
</dbReference>
<protein>
    <recommendedName>
        <fullName evidence="11">ABC transporter domain-containing protein</fullName>
    </recommendedName>
</protein>
<dbReference type="FunFam" id="3.40.50.300:FF:001305">
    <property type="entry name" value="ABCG transporter ABC superfamily"/>
    <property type="match status" value="1"/>
</dbReference>
<organism evidence="12 13">
    <name type="scientific">Pseudogymnoascus verrucosus</name>
    <dbReference type="NCBI Taxonomy" id="342668"/>
    <lineage>
        <taxon>Eukaryota</taxon>
        <taxon>Fungi</taxon>
        <taxon>Dikarya</taxon>
        <taxon>Ascomycota</taxon>
        <taxon>Pezizomycotina</taxon>
        <taxon>Leotiomycetes</taxon>
        <taxon>Thelebolales</taxon>
        <taxon>Thelebolaceae</taxon>
        <taxon>Pseudogymnoascus</taxon>
    </lineage>
</organism>
<dbReference type="PANTHER" id="PTHR48042">
    <property type="entry name" value="ABC TRANSPORTER G FAMILY MEMBER 11"/>
    <property type="match status" value="1"/>
</dbReference>
<dbReference type="PROSITE" id="PS50893">
    <property type="entry name" value="ABC_TRANSPORTER_2"/>
    <property type="match status" value="1"/>
</dbReference>
<dbReference type="InterPro" id="IPR043926">
    <property type="entry name" value="ABCG_dom"/>
</dbReference>
<evidence type="ECO:0000256" key="3">
    <source>
        <dbReference type="ARBA" id="ARBA00022448"/>
    </source>
</evidence>
<dbReference type="InterPro" id="IPR052215">
    <property type="entry name" value="Plant_ABCG"/>
</dbReference>
<evidence type="ECO:0000256" key="8">
    <source>
        <dbReference type="ARBA" id="ARBA00023136"/>
    </source>
</evidence>
<dbReference type="OrthoDB" id="66620at2759"/>
<reference evidence="13" key="2">
    <citation type="journal article" date="2018" name="Nat. Commun.">
        <title>Extreme sensitivity to ultraviolet light in the fungal pathogen causing white-nose syndrome of bats.</title>
        <authorList>
            <person name="Palmer J.M."/>
            <person name="Drees K.P."/>
            <person name="Foster J.T."/>
            <person name="Lindner D.L."/>
        </authorList>
    </citation>
    <scope>NUCLEOTIDE SEQUENCE [LARGE SCALE GENOMIC DNA]</scope>
    <source>
        <strain evidence="13">UAMH 10579</strain>
    </source>
</reference>
<keyword evidence="4 10" id="KW-0812">Transmembrane</keyword>
<dbReference type="PROSITE" id="PS00211">
    <property type="entry name" value="ABC_TRANSPORTER_1"/>
    <property type="match status" value="1"/>
</dbReference>
<dbReference type="Pfam" id="PF19055">
    <property type="entry name" value="ABC2_membrane_7"/>
    <property type="match status" value="1"/>
</dbReference>
<feature type="transmembrane region" description="Helical" evidence="10">
    <location>
        <begin position="616"/>
        <end position="637"/>
    </location>
</feature>
<evidence type="ECO:0000259" key="11">
    <source>
        <dbReference type="PROSITE" id="PS50893"/>
    </source>
</evidence>